<evidence type="ECO:0000256" key="2">
    <source>
        <dbReference type="ARBA" id="ARBA00009416"/>
    </source>
</evidence>
<keyword evidence="3" id="KW-0936">Ethylene signaling pathway</keyword>
<dbReference type="InterPro" id="IPR023278">
    <property type="entry name" value="Ethylene_insens-like_DNA-bd"/>
</dbReference>
<organism evidence="8">
    <name type="scientific">Arabis alpina</name>
    <name type="common">Alpine rock-cress</name>
    <dbReference type="NCBI Taxonomy" id="50452"/>
    <lineage>
        <taxon>Eukaryota</taxon>
        <taxon>Viridiplantae</taxon>
        <taxon>Streptophyta</taxon>
        <taxon>Embryophyta</taxon>
        <taxon>Tracheophyta</taxon>
        <taxon>Spermatophyta</taxon>
        <taxon>Magnoliopsida</taxon>
        <taxon>eudicotyledons</taxon>
        <taxon>Gunneridae</taxon>
        <taxon>Pentapetalae</taxon>
        <taxon>rosids</taxon>
        <taxon>malvids</taxon>
        <taxon>Brassicales</taxon>
        <taxon>Brassicaceae</taxon>
        <taxon>Arabideae</taxon>
        <taxon>Arabis</taxon>
    </lineage>
</organism>
<dbReference type="InterPro" id="IPR006957">
    <property type="entry name" value="EIN3"/>
</dbReference>
<feature type="compositionally biased region" description="Polar residues" evidence="6">
    <location>
        <begin position="306"/>
        <end position="315"/>
    </location>
</feature>
<feature type="region of interest" description="Disordered" evidence="6">
    <location>
        <begin position="43"/>
        <end position="68"/>
    </location>
</feature>
<dbReference type="Pfam" id="PF04873">
    <property type="entry name" value="EIN3_DNA-bd"/>
    <property type="match status" value="1"/>
</dbReference>
<comment type="similarity">
    <text evidence="2">Belongs to the EIN3 family.</text>
</comment>
<name>C3UJS5_ARAAL</name>
<evidence type="ECO:0000256" key="5">
    <source>
        <dbReference type="ARBA" id="ARBA00055234"/>
    </source>
</evidence>
<feature type="region of interest" description="Disordered" evidence="6">
    <location>
        <begin position="286"/>
        <end position="315"/>
    </location>
</feature>
<dbReference type="InterPro" id="IPR047091">
    <property type="entry name" value="EIN3-like_DNA-bd"/>
</dbReference>
<evidence type="ECO:0000313" key="8">
    <source>
        <dbReference type="EMBL" id="ACQ44230.1"/>
    </source>
</evidence>
<comment type="subcellular location">
    <subcellularLocation>
        <location evidence="1">Nucleus</location>
    </subcellularLocation>
</comment>
<dbReference type="Gene3D" id="1.10.3180.10">
    <property type="entry name" value="DNA-binding domain of EIN3-like"/>
    <property type="match status" value="2"/>
</dbReference>
<accession>C3UJS5</accession>
<keyword evidence="4" id="KW-0539">Nucleus</keyword>
<dbReference type="GO" id="GO:0003700">
    <property type="term" value="F:DNA-binding transcription factor activity"/>
    <property type="evidence" value="ECO:0007669"/>
    <property type="project" value="InterPro"/>
</dbReference>
<reference evidence="8" key="1">
    <citation type="journal article" date="2009" name="Nature">
        <title>PEP1 regulates perennial flowering in Arabis alpina.</title>
        <authorList>
            <person name="Wang R."/>
            <person name="Farrona S."/>
            <person name="Vincent C."/>
            <person name="Joecker A."/>
            <person name="Schoof H."/>
            <person name="Turck F."/>
            <person name="Alonso-Blanco C."/>
            <person name="Coupland G."/>
            <person name="Albani M.C."/>
        </authorList>
    </citation>
    <scope>NUCLEOTIDE SEQUENCE</scope>
</reference>
<evidence type="ECO:0000256" key="4">
    <source>
        <dbReference type="ARBA" id="ARBA00023242"/>
    </source>
</evidence>
<dbReference type="GO" id="GO:0003677">
    <property type="term" value="F:DNA binding"/>
    <property type="evidence" value="ECO:0007669"/>
    <property type="project" value="TreeGrafter"/>
</dbReference>
<feature type="compositionally biased region" description="Polar residues" evidence="6">
    <location>
        <begin position="48"/>
        <end position="58"/>
    </location>
</feature>
<feature type="region of interest" description="Disordered" evidence="6">
    <location>
        <begin position="1"/>
        <end position="24"/>
    </location>
</feature>
<feature type="domain" description="Ethylene insensitive 3-like DNA-binding" evidence="7">
    <location>
        <begin position="26"/>
        <end position="273"/>
    </location>
</feature>
<feature type="compositionally biased region" description="Polar residues" evidence="6">
    <location>
        <begin position="365"/>
        <end position="383"/>
    </location>
</feature>
<dbReference type="FunFam" id="1.10.3180.10:FF:000001">
    <property type="entry name" value="Ethylene insensitive 3-like 1"/>
    <property type="match status" value="1"/>
</dbReference>
<dbReference type="GO" id="GO:0005634">
    <property type="term" value="C:nucleus"/>
    <property type="evidence" value="ECO:0007669"/>
    <property type="project" value="UniProtKB-SubCell"/>
</dbReference>
<feature type="region of interest" description="Disordered" evidence="6">
    <location>
        <begin position="363"/>
        <end position="391"/>
    </location>
</feature>
<sequence>MVEVEELEPLSPIEDEDEEEEEISYNDLKRRMWKDQNLMEKFKKQKGRSNNDVVSLSTHRAEASRRKKMARSQDSVLKYMMKIMEVCKAKGFVYGIVPEKGKPITGSSDSLRRWWQENVQFDQTAPNAVSEYLTLVAAAAELIEKEPSSLLHMLQELQDTTLGSLLSALMQHCVPPQRRFPLEKGIAPPWWPTGTEVWWGEQGSAAFENGPPPYRKPHDLRKSWKVSVLAAVIKHMSPDLGRVRRLARQSKCLQDKMMAKETDTWSRVLNQEEALLNIKDLKISEDQDQEASGSKRKGGTMEPSKSVYTCQNSSCPKSDVSFGFVNKNSRTGHEVQCLYGSGSSSSQEPSQTTGDTISVLETVPSIGTNSNSEDDYSANSSAMDKQDNDDHRNNANWMDYLWFERMQHELNSSRRFEDDDDDTTINLNQFPESDQSENVNQGTFSVWDMGCEDKDIYMFD</sequence>
<evidence type="ECO:0000259" key="7">
    <source>
        <dbReference type="Pfam" id="PF04873"/>
    </source>
</evidence>
<evidence type="ECO:0000256" key="3">
    <source>
        <dbReference type="ARBA" id="ARBA00022745"/>
    </source>
</evidence>
<evidence type="ECO:0000256" key="1">
    <source>
        <dbReference type="ARBA" id="ARBA00004123"/>
    </source>
</evidence>
<protein>
    <submittedName>
        <fullName evidence="8">Putative ethylene insensitive 3 protein</fullName>
    </submittedName>
</protein>
<dbReference type="AlphaFoldDB" id="C3UJS5"/>
<dbReference type="SUPFAM" id="SSF116768">
    <property type="entry name" value="DNA-binding domain of EIN3-like"/>
    <property type="match status" value="1"/>
</dbReference>
<dbReference type="EMBL" id="FJ543377">
    <property type="protein sequence ID" value="ACQ44230.1"/>
    <property type="molecule type" value="Genomic_DNA"/>
</dbReference>
<dbReference type="PANTHER" id="PTHR33305:SF42">
    <property type="entry name" value="ETHYLENE INSENSITIVE 3-LIKE 4 PROTEIN-RELATED"/>
    <property type="match status" value="1"/>
</dbReference>
<dbReference type="FunFam" id="1.10.3180.10:FF:000003">
    <property type="entry name" value="Ethylene insensitive 3 family protein"/>
    <property type="match status" value="1"/>
</dbReference>
<dbReference type="GO" id="GO:0009873">
    <property type="term" value="P:ethylene-activated signaling pathway"/>
    <property type="evidence" value="ECO:0007669"/>
    <property type="project" value="UniProtKB-KW"/>
</dbReference>
<dbReference type="PANTHER" id="PTHR33305">
    <property type="entry name" value="ETHYLENE INSENSITIVE 3-LIKE 2 PROTEIN"/>
    <property type="match status" value="1"/>
</dbReference>
<proteinExistence type="inferred from homology"/>
<comment type="function">
    <text evidence="5">Putative transcription factor that may be involved in the ethylene response pathway.</text>
</comment>
<evidence type="ECO:0000256" key="6">
    <source>
        <dbReference type="SAM" id="MobiDB-lite"/>
    </source>
</evidence>